<name>A0A7W7FQ81_9PSEU</name>
<dbReference type="AlphaFoldDB" id="A0A7W7FQ81"/>
<dbReference type="InterPro" id="IPR036365">
    <property type="entry name" value="PGBD-like_sf"/>
</dbReference>
<evidence type="ECO:0000259" key="2">
    <source>
        <dbReference type="Pfam" id="PF01471"/>
    </source>
</evidence>
<evidence type="ECO:0000313" key="3">
    <source>
        <dbReference type="EMBL" id="MBB4674646.1"/>
    </source>
</evidence>
<dbReference type="InterPro" id="IPR036366">
    <property type="entry name" value="PGBDSf"/>
</dbReference>
<keyword evidence="1" id="KW-0732">Signal</keyword>
<accession>A0A7W7FQ81</accession>
<feature type="domain" description="Peptidoglycan binding-like" evidence="2">
    <location>
        <begin position="54"/>
        <end position="109"/>
    </location>
</feature>
<keyword evidence="3" id="KW-0378">Hydrolase</keyword>
<dbReference type="SUPFAM" id="SSF47090">
    <property type="entry name" value="PGBD-like"/>
    <property type="match status" value="2"/>
</dbReference>
<feature type="signal peptide" evidence="1">
    <location>
        <begin position="1"/>
        <end position="22"/>
    </location>
</feature>
<dbReference type="Proteomes" id="UP000533598">
    <property type="component" value="Unassembled WGS sequence"/>
</dbReference>
<dbReference type="GO" id="GO:0016787">
    <property type="term" value="F:hydrolase activity"/>
    <property type="evidence" value="ECO:0007669"/>
    <property type="project" value="UniProtKB-KW"/>
</dbReference>
<dbReference type="PANTHER" id="PTHR41533:SF1">
    <property type="entry name" value="L,D-TRANSPEPTIDASE YCBB-RELATED"/>
    <property type="match status" value="1"/>
</dbReference>
<dbReference type="InterPro" id="IPR052905">
    <property type="entry name" value="LD-transpeptidase_YkuD-like"/>
</dbReference>
<feature type="domain" description="Peptidoglycan binding-like" evidence="2">
    <location>
        <begin position="154"/>
        <end position="192"/>
    </location>
</feature>
<dbReference type="Pfam" id="PF01471">
    <property type="entry name" value="PG_binding_1"/>
    <property type="match status" value="2"/>
</dbReference>
<dbReference type="Gene3D" id="1.10.101.10">
    <property type="entry name" value="PGBD-like superfamily/PGBD"/>
    <property type="match status" value="2"/>
</dbReference>
<evidence type="ECO:0000256" key="1">
    <source>
        <dbReference type="SAM" id="SignalP"/>
    </source>
</evidence>
<gene>
    <name evidence="3" type="ORF">HNR67_000764</name>
</gene>
<proteinExistence type="predicted"/>
<reference evidence="3 4" key="1">
    <citation type="submission" date="2020-08" db="EMBL/GenBank/DDBJ databases">
        <title>Sequencing the genomes of 1000 actinobacteria strains.</title>
        <authorList>
            <person name="Klenk H.-P."/>
        </authorList>
    </citation>
    <scope>NUCLEOTIDE SEQUENCE [LARGE SCALE GENOMIC DNA]</scope>
    <source>
        <strain evidence="3 4">DSM 44230</strain>
    </source>
</reference>
<evidence type="ECO:0000313" key="4">
    <source>
        <dbReference type="Proteomes" id="UP000533598"/>
    </source>
</evidence>
<organism evidence="3 4">
    <name type="scientific">Crossiella cryophila</name>
    <dbReference type="NCBI Taxonomy" id="43355"/>
    <lineage>
        <taxon>Bacteria</taxon>
        <taxon>Bacillati</taxon>
        <taxon>Actinomycetota</taxon>
        <taxon>Actinomycetes</taxon>
        <taxon>Pseudonocardiales</taxon>
        <taxon>Pseudonocardiaceae</taxon>
        <taxon>Crossiella</taxon>
    </lineage>
</organism>
<dbReference type="RefSeq" id="WP_185000744.1">
    <property type="nucleotide sequence ID" value="NZ_BAAAUI010000003.1"/>
</dbReference>
<keyword evidence="4" id="KW-1185">Reference proteome</keyword>
<sequence length="204" mass="21521">MRKFAARGMVMALLALATAGIAATSTAPTASACSSQENSSAYAATLPQVNPGDRGAEVKGMQLRLRELGYGLNGTGLYADNTLSAVKDFQRKHGINDSGIVGSKTWQKLVGVLPKFRTENLWATTPQLNPGDRNPAAVTQVIDHLMRITDGEVPGGANGVYDAPLADVVKQFQRQVGIKDSGIVGAKTWHALSTVVSVRGNWGC</sequence>
<dbReference type="PANTHER" id="PTHR41533">
    <property type="entry name" value="L,D-TRANSPEPTIDASE HI_1667-RELATED"/>
    <property type="match status" value="1"/>
</dbReference>
<dbReference type="InterPro" id="IPR002477">
    <property type="entry name" value="Peptidoglycan-bd-like"/>
</dbReference>
<feature type="chain" id="PRO_5039377837" evidence="1">
    <location>
        <begin position="23"/>
        <end position="204"/>
    </location>
</feature>
<dbReference type="PROSITE" id="PS51257">
    <property type="entry name" value="PROKAR_LIPOPROTEIN"/>
    <property type="match status" value="1"/>
</dbReference>
<dbReference type="EMBL" id="JACHMH010000001">
    <property type="protein sequence ID" value="MBB4674646.1"/>
    <property type="molecule type" value="Genomic_DNA"/>
</dbReference>
<comment type="caution">
    <text evidence="3">The sequence shown here is derived from an EMBL/GenBank/DDBJ whole genome shotgun (WGS) entry which is preliminary data.</text>
</comment>
<protein>
    <submittedName>
        <fullName evidence="3">Peptidoglycan hydrolase-like protein with peptidoglycan-binding domain</fullName>
    </submittedName>
</protein>